<dbReference type="Gene3D" id="3.40.50.150">
    <property type="entry name" value="Vaccinia Virus protein VP39"/>
    <property type="match status" value="1"/>
</dbReference>
<feature type="compositionally biased region" description="Low complexity" evidence="1">
    <location>
        <begin position="105"/>
        <end position="127"/>
    </location>
</feature>
<keyword evidence="3" id="KW-1185">Reference proteome</keyword>
<name>A0ABD5YJB3_9EURY</name>
<dbReference type="EMBL" id="JBHTAX010000001">
    <property type="protein sequence ID" value="MFC7189483.1"/>
    <property type="molecule type" value="Genomic_DNA"/>
</dbReference>
<evidence type="ECO:0000313" key="3">
    <source>
        <dbReference type="Proteomes" id="UP001596417"/>
    </source>
</evidence>
<protein>
    <recommendedName>
        <fullName evidence="4">Methyltransferase domain-containing protein</fullName>
    </recommendedName>
</protein>
<dbReference type="SUPFAM" id="SSF53335">
    <property type="entry name" value="S-adenosyl-L-methionine-dependent methyltransferases"/>
    <property type="match status" value="1"/>
</dbReference>
<feature type="region of interest" description="Disordered" evidence="1">
    <location>
        <begin position="94"/>
        <end position="134"/>
    </location>
</feature>
<gene>
    <name evidence="2" type="ORF">ACFQL7_06210</name>
</gene>
<reference evidence="2 3" key="1">
    <citation type="journal article" date="2019" name="Int. J. Syst. Evol. Microbiol.">
        <title>The Global Catalogue of Microorganisms (GCM) 10K type strain sequencing project: providing services to taxonomists for standard genome sequencing and annotation.</title>
        <authorList>
            <consortium name="The Broad Institute Genomics Platform"/>
            <consortium name="The Broad Institute Genome Sequencing Center for Infectious Disease"/>
            <person name="Wu L."/>
            <person name="Ma J."/>
        </authorList>
    </citation>
    <scope>NUCLEOTIDE SEQUENCE [LARGE SCALE GENOMIC DNA]</scope>
    <source>
        <strain evidence="2 3">RDMS1</strain>
    </source>
</reference>
<dbReference type="AlphaFoldDB" id="A0ABD5YJB3"/>
<evidence type="ECO:0008006" key="4">
    <source>
        <dbReference type="Google" id="ProtNLM"/>
    </source>
</evidence>
<accession>A0ABD5YJB3</accession>
<dbReference type="Proteomes" id="UP001596417">
    <property type="component" value="Unassembled WGS sequence"/>
</dbReference>
<dbReference type="RefSeq" id="WP_390204965.1">
    <property type="nucleotide sequence ID" value="NZ_JBHTAX010000001.1"/>
</dbReference>
<evidence type="ECO:0000256" key="1">
    <source>
        <dbReference type="SAM" id="MobiDB-lite"/>
    </source>
</evidence>
<comment type="caution">
    <text evidence="2">The sequence shown here is derived from an EMBL/GenBank/DDBJ whole genome shotgun (WGS) entry which is preliminary data.</text>
</comment>
<sequence length="176" mass="18614">MTDTTADEPIDWNRFWSEADCADRASATPSTHHVRGLLADFFTAKGVPDSFADVGCGPGVVTFHVAECYPEVTAIGYDAAASVLVENRQQAARERSRTFASSQPSSRTSNPIGSSISSSVSARSPTSQHPSALSGISMMQSHPTVSSSWAISISAGRHITSVWLIPRAASESGVRT</sequence>
<evidence type="ECO:0000313" key="2">
    <source>
        <dbReference type="EMBL" id="MFC7189483.1"/>
    </source>
</evidence>
<dbReference type="InterPro" id="IPR029063">
    <property type="entry name" value="SAM-dependent_MTases_sf"/>
</dbReference>
<proteinExistence type="predicted"/>
<organism evidence="2 3">
    <name type="scientific">Halocatena marina</name>
    <dbReference type="NCBI Taxonomy" id="2934937"/>
    <lineage>
        <taxon>Archaea</taxon>
        <taxon>Methanobacteriati</taxon>
        <taxon>Methanobacteriota</taxon>
        <taxon>Stenosarchaea group</taxon>
        <taxon>Halobacteria</taxon>
        <taxon>Halobacteriales</taxon>
        <taxon>Natronomonadaceae</taxon>
        <taxon>Halocatena</taxon>
    </lineage>
</organism>